<evidence type="ECO:0000313" key="1">
    <source>
        <dbReference type="EMBL" id="UNI73469.1"/>
    </source>
</evidence>
<proteinExistence type="predicted"/>
<name>A0A9E6Z0E9_9CAUD</name>
<accession>A0A9E6Z0E9</accession>
<reference evidence="1" key="1">
    <citation type="submission" date="2022-02" db="EMBL/GenBank/DDBJ databases">
        <authorList>
            <person name="Kim D."/>
            <person name="Kim Y."/>
            <person name="Lee S.-M."/>
            <person name="Kim H."/>
            <person name="Nong L.K."/>
        </authorList>
    </citation>
    <scope>NUCLEOTIDE SEQUENCE</scope>
</reference>
<protein>
    <submittedName>
        <fullName evidence="1">Uncharacterized protein</fullName>
    </submittedName>
</protein>
<dbReference type="EMBL" id="OM835951">
    <property type="protein sequence ID" value="UNI73469.1"/>
    <property type="molecule type" value="Genomic_DNA"/>
</dbReference>
<gene>
    <name evidence="1" type="ORF">KP12_59</name>
</gene>
<organism evidence="1">
    <name type="scientific">Klebsiella phage KP12</name>
    <dbReference type="NCBI Taxonomy" id="2923374"/>
    <lineage>
        <taxon>Viruses</taxon>
        <taxon>Duplodnaviria</taxon>
        <taxon>Heunggongvirae</taxon>
        <taxon>Uroviricota</taxon>
        <taxon>Caudoviricetes</taxon>
        <taxon>Vequintavirinae</taxon>
    </lineage>
</organism>
<sequence length="227" mass="26578">MSLVHGQGINDAPYPTTRYTLVGGKRTQAWRCPYYTLWRKMLERCYSDKALNKKPTYSGVVVEEAWKTFSNFREWVECQDQHVAWLEESGKRIVDKVYNFNLDKDILVPGSKIYSWNTSVLVPSYLNKFFLLRDSARGDFPIGVSWHSVVKKFQSRRRGQHLGYFDDPFKAHQAWQNAKILDIIDIHDRYSHSGVCDHRVSERLLMIVKNIRRDLQYGIETKNLLGG</sequence>